<reference evidence="1 2" key="1">
    <citation type="submission" date="2016-07" db="EMBL/GenBank/DDBJ databases">
        <title>Pervasive Adenine N6-methylation of Active Genes in Fungi.</title>
        <authorList>
            <consortium name="DOE Joint Genome Institute"/>
            <person name="Mondo S.J."/>
            <person name="Dannebaum R.O."/>
            <person name="Kuo R.C."/>
            <person name="Labutti K."/>
            <person name="Haridas S."/>
            <person name="Kuo A."/>
            <person name="Salamov A."/>
            <person name="Ahrendt S.R."/>
            <person name="Lipzen A."/>
            <person name="Sullivan W."/>
            <person name="Andreopoulos W.B."/>
            <person name="Clum A."/>
            <person name="Lindquist E."/>
            <person name="Daum C."/>
            <person name="Ramamoorthy G.K."/>
            <person name="Gryganskyi A."/>
            <person name="Culley D."/>
            <person name="Magnuson J.K."/>
            <person name="James T.Y."/>
            <person name="O'Malley M.A."/>
            <person name="Stajich J.E."/>
            <person name="Spatafora J.W."/>
            <person name="Visel A."/>
            <person name="Grigoriev I.V."/>
        </authorList>
    </citation>
    <scope>NUCLEOTIDE SEQUENCE [LARGE SCALE GENOMIC DNA]</scope>
    <source>
        <strain evidence="1 2">NRRL 3301</strain>
    </source>
</reference>
<dbReference type="EMBL" id="MCGT01000016">
    <property type="protein sequence ID" value="ORX53083.1"/>
    <property type="molecule type" value="Genomic_DNA"/>
</dbReference>
<dbReference type="AlphaFoldDB" id="A0A1X2GG68"/>
<protein>
    <submittedName>
        <fullName evidence="1">Uncharacterized protein</fullName>
    </submittedName>
</protein>
<gene>
    <name evidence="1" type="ORF">DM01DRAFT_1050210</name>
</gene>
<accession>A0A1X2GG68</accession>
<sequence>MGRKLEKKRIQKLKNDFIGQSHAECNFGSVNFLVVFLQKLAQSTKVQMQPKLATLQSHPLPIPSKPAVEAPTPLTHPRPVRMWTLTSGKVVEDQIFQLGIECEWEHHAHGFIIAPDDPVWKKKFTTDELEEIASTHAHPLPPCSHTLLTYLK</sequence>
<organism evidence="1 2">
    <name type="scientific">Hesseltinella vesiculosa</name>
    <dbReference type="NCBI Taxonomy" id="101127"/>
    <lineage>
        <taxon>Eukaryota</taxon>
        <taxon>Fungi</taxon>
        <taxon>Fungi incertae sedis</taxon>
        <taxon>Mucoromycota</taxon>
        <taxon>Mucoromycotina</taxon>
        <taxon>Mucoromycetes</taxon>
        <taxon>Mucorales</taxon>
        <taxon>Cunninghamellaceae</taxon>
        <taxon>Hesseltinella</taxon>
    </lineage>
</organism>
<dbReference type="OrthoDB" id="2278533at2759"/>
<name>A0A1X2GG68_9FUNG</name>
<proteinExistence type="predicted"/>
<evidence type="ECO:0000313" key="1">
    <source>
        <dbReference type="EMBL" id="ORX53083.1"/>
    </source>
</evidence>
<dbReference type="Proteomes" id="UP000242146">
    <property type="component" value="Unassembled WGS sequence"/>
</dbReference>
<keyword evidence="2" id="KW-1185">Reference proteome</keyword>
<comment type="caution">
    <text evidence="1">The sequence shown here is derived from an EMBL/GenBank/DDBJ whole genome shotgun (WGS) entry which is preliminary data.</text>
</comment>
<evidence type="ECO:0000313" key="2">
    <source>
        <dbReference type="Proteomes" id="UP000242146"/>
    </source>
</evidence>